<evidence type="ECO:0000256" key="9">
    <source>
        <dbReference type="RuleBase" id="RU003662"/>
    </source>
</evidence>
<organism evidence="10 11">
    <name type="scientific">Desulfamplus magnetovallimortis</name>
    <dbReference type="NCBI Taxonomy" id="1246637"/>
    <lineage>
        <taxon>Bacteria</taxon>
        <taxon>Pseudomonadati</taxon>
        <taxon>Thermodesulfobacteriota</taxon>
        <taxon>Desulfobacteria</taxon>
        <taxon>Desulfobacterales</taxon>
        <taxon>Desulfobacteraceae</taxon>
        <taxon>Desulfamplus</taxon>
    </lineage>
</organism>
<keyword evidence="11" id="KW-1185">Reference proteome</keyword>
<evidence type="ECO:0000256" key="8">
    <source>
        <dbReference type="HAMAP-Rule" id="MF_00131"/>
    </source>
</evidence>
<dbReference type="PANTHER" id="PTHR43406">
    <property type="entry name" value="TRYPTOPHAN SYNTHASE, ALPHA CHAIN"/>
    <property type="match status" value="1"/>
</dbReference>
<sequence>MAESLKLQLYIKERLKKREILLMTHIVMGYPSFDASYEIVEQMVEAGVDLMELQIPFSEPMADGPVILKANQKAIDNGSTVEKCLEFAEKVASDFPIPFLFMSYANILYRYGMEKFAAKMAEINLQGSIVPDLPPEEGQDYIEAMKKRQLDPIYIFSPTTSDERLGYLASFASGFVYCLARKGVTGKDTSFSDDLALYLSRCRKATDLPLAVGFGVKEKADVDYLKGKADIAVIGSQTIRVVEESGSRAAGDFIRSVL</sequence>
<evidence type="ECO:0000313" key="10">
    <source>
        <dbReference type="EMBL" id="SLM28903.1"/>
    </source>
</evidence>
<dbReference type="Proteomes" id="UP000191931">
    <property type="component" value="Unassembled WGS sequence"/>
</dbReference>
<evidence type="ECO:0000256" key="3">
    <source>
        <dbReference type="ARBA" id="ARBA00022605"/>
    </source>
</evidence>
<feature type="active site" description="Proton acceptor" evidence="8">
    <location>
        <position position="52"/>
    </location>
</feature>
<evidence type="ECO:0000256" key="7">
    <source>
        <dbReference type="ARBA" id="ARBA00049047"/>
    </source>
</evidence>
<comment type="similarity">
    <text evidence="8 9">Belongs to the TrpA family.</text>
</comment>
<evidence type="ECO:0000256" key="2">
    <source>
        <dbReference type="ARBA" id="ARBA00011270"/>
    </source>
</evidence>
<feature type="active site" description="Proton acceptor" evidence="8">
    <location>
        <position position="63"/>
    </location>
</feature>
<dbReference type="PANTHER" id="PTHR43406:SF1">
    <property type="entry name" value="TRYPTOPHAN SYNTHASE ALPHA CHAIN, CHLOROPLASTIC"/>
    <property type="match status" value="1"/>
</dbReference>
<dbReference type="AlphaFoldDB" id="A0A1W1H8X7"/>
<evidence type="ECO:0000256" key="5">
    <source>
        <dbReference type="ARBA" id="ARBA00023141"/>
    </source>
</evidence>
<accession>A0A1W1H8X7</accession>
<evidence type="ECO:0000313" key="11">
    <source>
        <dbReference type="Proteomes" id="UP000191931"/>
    </source>
</evidence>
<dbReference type="GO" id="GO:0004834">
    <property type="term" value="F:tryptophan synthase activity"/>
    <property type="evidence" value="ECO:0007669"/>
    <property type="project" value="UniProtKB-UniRule"/>
</dbReference>
<evidence type="ECO:0000256" key="4">
    <source>
        <dbReference type="ARBA" id="ARBA00022822"/>
    </source>
</evidence>
<dbReference type="InterPro" id="IPR002028">
    <property type="entry name" value="Trp_synthase_suA"/>
</dbReference>
<dbReference type="STRING" id="1246637.MTBBW1_1630013"/>
<dbReference type="SUPFAM" id="SSF51366">
    <property type="entry name" value="Ribulose-phoshate binding barrel"/>
    <property type="match status" value="1"/>
</dbReference>
<dbReference type="InterPro" id="IPR018204">
    <property type="entry name" value="Trp_synthase_alpha_AS"/>
</dbReference>
<dbReference type="Pfam" id="PF00290">
    <property type="entry name" value="Trp_syntA"/>
    <property type="match status" value="1"/>
</dbReference>
<name>A0A1W1H8X7_9BACT</name>
<dbReference type="HAMAP" id="MF_00131">
    <property type="entry name" value="Trp_synth_alpha"/>
    <property type="match status" value="1"/>
</dbReference>
<gene>
    <name evidence="8 10" type="primary">trpA</name>
    <name evidence="10" type="ORF">MTBBW1_1630013</name>
</gene>
<keyword evidence="5 8" id="KW-0057">Aromatic amino acid biosynthesis</keyword>
<comment type="catalytic activity">
    <reaction evidence="7 8">
        <text>(1S,2R)-1-C-(indol-3-yl)glycerol 3-phosphate + L-serine = D-glyceraldehyde 3-phosphate + L-tryptophan + H2O</text>
        <dbReference type="Rhea" id="RHEA:10532"/>
        <dbReference type="ChEBI" id="CHEBI:15377"/>
        <dbReference type="ChEBI" id="CHEBI:33384"/>
        <dbReference type="ChEBI" id="CHEBI:57912"/>
        <dbReference type="ChEBI" id="CHEBI:58866"/>
        <dbReference type="ChEBI" id="CHEBI:59776"/>
        <dbReference type="EC" id="4.2.1.20"/>
    </reaction>
</comment>
<dbReference type="PROSITE" id="PS00167">
    <property type="entry name" value="TRP_SYNTHASE_ALPHA"/>
    <property type="match status" value="1"/>
</dbReference>
<reference evidence="10 11" key="1">
    <citation type="submission" date="2017-03" db="EMBL/GenBank/DDBJ databases">
        <authorList>
            <person name="Afonso C.L."/>
            <person name="Miller P.J."/>
            <person name="Scott M.A."/>
            <person name="Spackman E."/>
            <person name="Goraichik I."/>
            <person name="Dimitrov K.M."/>
            <person name="Suarez D.L."/>
            <person name="Swayne D.E."/>
        </authorList>
    </citation>
    <scope>NUCLEOTIDE SEQUENCE [LARGE SCALE GENOMIC DNA]</scope>
    <source>
        <strain evidence="10">PRJEB14757</strain>
    </source>
</reference>
<dbReference type="EC" id="4.2.1.20" evidence="8"/>
<dbReference type="InterPro" id="IPR013785">
    <property type="entry name" value="Aldolase_TIM"/>
</dbReference>
<dbReference type="UniPathway" id="UPA00035">
    <property type="reaction ID" value="UER00044"/>
</dbReference>
<dbReference type="NCBIfam" id="TIGR00262">
    <property type="entry name" value="trpA"/>
    <property type="match status" value="1"/>
</dbReference>
<proteinExistence type="inferred from homology"/>
<evidence type="ECO:0000256" key="6">
    <source>
        <dbReference type="ARBA" id="ARBA00023239"/>
    </source>
</evidence>
<keyword evidence="6 8" id="KW-0456">Lyase</keyword>
<dbReference type="GO" id="GO:0005829">
    <property type="term" value="C:cytosol"/>
    <property type="evidence" value="ECO:0007669"/>
    <property type="project" value="TreeGrafter"/>
</dbReference>
<dbReference type="EMBL" id="FWEV01000072">
    <property type="protein sequence ID" value="SLM28903.1"/>
    <property type="molecule type" value="Genomic_DNA"/>
</dbReference>
<dbReference type="CDD" id="cd04724">
    <property type="entry name" value="Tryptophan_synthase_alpha"/>
    <property type="match status" value="1"/>
</dbReference>
<protein>
    <recommendedName>
        <fullName evidence="8">Tryptophan synthase alpha chain</fullName>
        <ecNumber evidence="8">4.2.1.20</ecNumber>
    </recommendedName>
</protein>
<comment type="subunit">
    <text evidence="2 8">Tetramer of two alpha and two beta chains.</text>
</comment>
<evidence type="ECO:0000256" key="1">
    <source>
        <dbReference type="ARBA" id="ARBA00004733"/>
    </source>
</evidence>
<dbReference type="Gene3D" id="3.20.20.70">
    <property type="entry name" value="Aldolase class I"/>
    <property type="match status" value="1"/>
</dbReference>
<comment type="function">
    <text evidence="8">The alpha subunit is responsible for the aldol cleavage of indoleglycerol phosphate to indole and glyceraldehyde 3-phosphate.</text>
</comment>
<dbReference type="OrthoDB" id="9804578at2"/>
<dbReference type="InterPro" id="IPR011060">
    <property type="entry name" value="RibuloseP-bd_barrel"/>
</dbReference>
<dbReference type="RefSeq" id="WP_080805571.1">
    <property type="nucleotide sequence ID" value="NZ_LT828550.1"/>
</dbReference>
<keyword evidence="4 8" id="KW-0822">Tryptophan biosynthesis</keyword>
<comment type="pathway">
    <text evidence="1 8">Amino-acid biosynthesis; L-tryptophan biosynthesis; L-tryptophan from chorismate: step 5/5.</text>
</comment>
<keyword evidence="3 8" id="KW-0028">Amino-acid biosynthesis</keyword>